<proteinExistence type="inferred from homology"/>
<protein>
    <submittedName>
        <fullName evidence="7">ABC transporter permease</fullName>
    </submittedName>
</protein>
<comment type="caution">
    <text evidence="7">The sequence shown here is derived from an EMBL/GenBank/DDBJ whole genome shotgun (WGS) entry which is preliminary data.</text>
</comment>
<organism evidence="7 8">
    <name type="scientific">Rhizocola hellebori</name>
    <dbReference type="NCBI Taxonomy" id="1392758"/>
    <lineage>
        <taxon>Bacteria</taxon>
        <taxon>Bacillati</taxon>
        <taxon>Actinomycetota</taxon>
        <taxon>Actinomycetes</taxon>
        <taxon>Micromonosporales</taxon>
        <taxon>Micromonosporaceae</taxon>
        <taxon>Rhizocola</taxon>
    </lineage>
</organism>
<keyword evidence="3 5" id="KW-1133">Transmembrane helix</keyword>
<dbReference type="PANTHER" id="PTHR43879:SF1">
    <property type="entry name" value="GLUCOSE IMPORT SYSTEM PERMEASE PROTEIN GLCU"/>
    <property type="match status" value="1"/>
</dbReference>
<evidence type="ECO:0000256" key="4">
    <source>
        <dbReference type="ARBA" id="ARBA00023136"/>
    </source>
</evidence>
<name>A0A8J3VKU5_9ACTN</name>
<feature type="transmembrane region" description="Helical" evidence="5">
    <location>
        <begin position="235"/>
        <end position="253"/>
    </location>
</feature>
<gene>
    <name evidence="7" type="ORF">Rhe02_79640</name>
</gene>
<accession>A0A8J3VKU5</accession>
<feature type="transmembrane region" description="Helical" evidence="5">
    <location>
        <begin position="67"/>
        <end position="87"/>
    </location>
</feature>
<dbReference type="InterPro" id="IPR035906">
    <property type="entry name" value="MetI-like_sf"/>
</dbReference>
<evidence type="ECO:0000259" key="6">
    <source>
        <dbReference type="PROSITE" id="PS50928"/>
    </source>
</evidence>
<dbReference type="Pfam" id="PF00528">
    <property type="entry name" value="BPD_transp_1"/>
    <property type="match status" value="1"/>
</dbReference>
<dbReference type="AlphaFoldDB" id="A0A8J3VKU5"/>
<evidence type="ECO:0000256" key="5">
    <source>
        <dbReference type="RuleBase" id="RU363032"/>
    </source>
</evidence>
<evidence type="ECO:0000313" key="7">
    <source>
        <dbReference type="EMBL" id="GIH09897.1"/>
    </source>
</evidence>
<feature type="transmembrane region" description="Helical" evidence="5">
    <location>
        <begin position="175"/>
        <end position="196"/>
    </location>
</feature>
<dbReference type="RefSeq" id="WP_203913623.1">
    <property type="nucleotide sequence ID" value="NZ_BONY01000079.1"/>
</dbReference>
<feature type="transmembrane region" description="Helical" evidence="5">
    <location>
        <begin position="99"/>
        <end position="122"/>
    </location>
</feature>
<dbReference type="CDD" id="cd06261">
    <property type="entry name" value="TM_PBP2"/>
    <property type="match status" value="1"/>
</dbReference>
<keyword evidence="2 5" id="KW-0812">Transmembrane</keyword>
<sequence>MTRIFRNLVLFAFAIFFLMPVYVLLVTAFKSPGEVDVVHMWTLPKSLSFDSFSLVWPKLQNGMVNSLMLAIPASVISSLLGAANGFVLAKWRFPGADVVFPVILFGMFIPYQAVIIPMSGLMTDIGLKGGLDGLILIHIIYGLPITTLIFRNYYIGLSEEVIEAARVDGAGMLRTFAYIALPLGLPAFAVAMIWQFTSAWNDFLFGVIMTRTEFWPVTVALNNVAGAQTVPFNQAMASAFLASIPTLLVYLLLGRFFMRGLMAGALKG</sequence>
<dbReference type="InterPro" id="IPR000515">
    <property type="entry name" value="MetI-like"/>
</dbReference>
<keyword evidence="4 5" id="KW-0472">Membrane</keyword>
<dbReference type="PROSITE" id="PS50928">
    <property type="entry name" value="ABC_TM1"/>
    <property type="match status" value="1"/>
</dbReference>
<comment type="similarity">
    <text evidence="5">Belongs to the binding-protein-dependent transport system permease family.</text>
</comment>
<dbReference type="SUPFAM" id="SSF161098">
    <property type="entry name" value="MetI-like"/>
    <property type="match status" value="1"/>
</dbReference>
<comment type="subcellular location">
    <subcellularLocation>
        <location evidence="5">Cell membrane</location>
        <topology evidence="5">Multi-pass membrane protein</topology>
    </subcellularLocation>
    <subcellularLocation>
        <location evidence="1">Membrane</location>
        <topology evidence="1">Multi-pass membrane protein</topology>
    </subcellularLocation>
</comment>
<reference evidence="7" key="1">
    <citation type="submission" date="2021-01" db="EMBL/GenBank/DDBJ databases">
        <title>Whole genome shotgun sequence of Rhizocola hellebori NBRC 109834.</title>
        <authorList>
            <person name="Komaki H."/>
            <person name="Tamura T."/>
        </authorList>
    </citation>
    <scope>NUCLEOTIDE SEQUENCE</scope>
    <source>
        <strain evidence="7">NBRC 109834</strain>
    </source>
</reference>
<keyword evidence="8" id="KW-1185">Reference proteome</keyword>
<dbReference type="Proteomes" id="UP000612899">
    <property type="component" value="Unassembled WGS sequence"/>
</dbReference>
<evidence type="ECO:0000256" key="1">
    <source>
        <dbReference type="ARBA" id="ARBA00004141"/>
    </source>
</evidence>
<feature type="domain" description="ABC transmembrane type-1" evidence="6">
    <location>
        <begin position="63"/>
        <end position="253"/>
    </location>
</feature>
<dbReference type="PANTHER" id="PTHR43879">
    <property type="entry name" value="ABC TRANSPORTER PERMEASE PROTEIN"/>
    <property type="match status" value="1"/>
</dbReference>
<dbReference type="GO" id="GO:0055085">
    <property type="term" value="P:transmembrane transport"/>
    <property type="evidence" value="ECO:0007669"/>
    <property type="project" value="InterPro"/>
</dbReference>
<evidence type="ECO:0000256" key="2">
    <source>
        <dbReference type="ARBA" id="ARBA00022692"/>
    </source>
</evidence>
<keyword evidence="5" id="KW-0813">Transport</keyword>
<feature type="transmembrane region" description="Helical" evidence="5">
    <location>
        <begin position="134"/>
        <end position="154"/>
    </location>
</feature>
<evidence type="ECO:0000256" key="3">
    <source>
        <dbReference type="ARBA" id="ARBA00022989"/>
    </source>
</evidence>
<feature type="transmembrane region" description="Helical" evidence="5">
    <location>
        <begin position="7"/>
        <end position="29"/>
    </location>
</feature>
<dbReference type="Gene3D" id="1.10.3720.10">
    <property type="entry name" value="MetI-like"/>
    <property type="match status" value="1"/>
</dbReference>
<evidence type="ECO:0000313" key="8">
    <source>
        <dbReference type="Proteomes" id="UP000612899"/>
    </source>
</evidence>
<dbReference type="EMBL" id="BONY01000079">
    <property type="protein sequence ID" value="GIH09897.1"/>
    <property type="molecule type" value="Genomic_DNA"/>
</dbReference>
<dbReference type="GO" id="GO:0005886">
    <property type="term" value="C:plasma membrane"/>
    <property type="evidence" value="ECO:0007669"/>
    <property type="project" value="UniProtKB-SubCell"/>
</dbReference>